<feature type="transmembrane region" description="Helical" evidence="1">
    <location>
        <begin position="441"/>
        <end position="462"/>
    </location>
</feature>
<protein>
    <submittedName>
        <fullName evidence="3">Uncharacterized protein YdaL</fullName>
    </submittedName>
</protein>
<evidence type="ECO:0000313" key="4">
    <source>
        <dbReference type="Proteomes" id="UP000199410"/>
    </source>
</evidence>
<evidence type="ECO:0000256" key="2">
    <source>
        <dbReference type="SAM" id="SignalP"/>
    </source>
</evidence>
<organism evidence="3 4">
    <name type="scientific">Lysinibacillus fusiformis</name>
    <dbReference type="NCBI Taxonomy" id="28031"/>
    <lineage>
        <taxon>Bacteria</taxon>
        <taxon>Bacillati</taxon>
        <taxon>Bacillota</taxon>
        <taxon>Bacilli</taxon>
        <taxon>Bacillales</taxon>
        <taxon>Bacillaceae</taxon>
        <taxon>Lysinibacillus</taxon>
    </lineage>
</organism>
<keyword evidence="1" id="KW-1133">Transmembrane helix</keyword>
<dbReference type="EMBL" id="FOEL01000007">
    <property type="protein sequence ID" value="SEQ74708.1"/>
    <property type="molecule type" value="Genomic_DNA"/>
</dbReference>
<gene>
    <name evidence="3" type="ORF">SAMN02787113_02306</name>
</gene>
<sequence>MRSKYNLWFAIGMLCFYTFISSETAFAAQDDKDIALIFVTSTQQPNRDVIALQEMLQVYTSVDVLAIEEIEEQMLQRYKRIVIFNAYPTVIPEKALAAVNHFQGSAILIGENALQFSPFAKWQQGQIIELRTIGEESLDNPVRWKSVLPSADFEVLKRASSMNESYPFVVKKNNWSYIGDFVNRGTLQYQWPTLMGDLLQLPKPQSHPAFIVVSDINMKTDVGKLEKVVKAFTKNRVPIALEVTPILMDEYEKNIYYLHDNKKLLSYLQKLQNEGYPFILSSTTSPENNLDYLALRNIYPSISRDENSLFKGSIPEDSPSLYITKMDNRTIYPMTVGIIPDTDSNPLYTVKRKIDFLLQVPSSIIGIQYPAYVNSSYAQELVDVLKRHPQIELMNFRQTNQQVKSENVSIVQHKDGEQTIDLSFSKKERLKISFDERPFELILWILVFVVSLFVTLFFISTLRLRITLRKRLFEERKTNG</sequence>
<feature type="chain" id="PRO_5030973642" evidence="2">
    <location>
        <begin position="28"/>
        <end position="480"/>
    </location>
</feature>
<evidence type="ECO:0000256" key="1">
    <source>
        <dbReference type="SAM" id="Phobius"/>
    </source>
</evidence>
<accession>A0A1H9IJI0</accession>
<dbReference type="AlphaFoldDB" id="A0A1H9IJI0"/>
<dbReference type="RefSeq" id="WP_258954720.1">
    <property type="nucleotide sequence ID" value="NZ_FMUG01000008.1"/>
</dbReference>
<dbReference type="Proteomes" id="UP000199410">
    <property type="component" value="Unassembled WGS sequence"/>
</dbReference>
<keyword evidence="1" id="KW-0472">Membrane</keyword>
<feature type="signal peptide" evidence="2">
    <location>
        <begin position="1"/>
        <end position="27"/>
    </location>
</feature>
<proteinExistence type="predicted"/>
<keyword evidence="2" id="KW-0732">Signal</keyword>
<keyword evidence="1" id="KW-0812">Transmembrane</keyword>
<evidence type="ECO:0000313" key="3">
    <source>
        <dbReference type="EMBL" id="SEQ74708.1"/>
    </source>
</evidence>
<name>A0A1H9IJI0_9BACI</name>
<comment type="caution">
    <text evidence="3">The sequence shown here is derived from an EMBL/GenBank/DDBJ whole genome shotgun (WGS) entry which is preliminary data.</text>
</comment>
<reference evidence="3 4" key="1">
    <citation type="submission" date="2016-10" db="EMBL/GenBank/DDBJ databases">
        <authorList>
            <person name="Varghese N."/>
            <person name="Submissions S."/>
        </authorList>
    </citation>
    <scope>NUCLEOTIDE SEQUENCE [LARGE SCALE GENOMIC DNA]</scope>
    <source>
        <strain evidence="3 4">TC-13</strain>
    </source>
</reference>